<keyword evidence="1" id="KW-0472">Membrane</keyword>
<evidence type="ECO:0000313" key="3">
    <source>
        <dbReference type="Proteomes" id="UP000531840"/>
    </source>
</evidence>
<feature type="transmembrane region" description="Helical" evidence="1">
    <location>
        <begin position="61"/>
        <end position="89"/>
    </location>
</feature>
<feature type="transmembrane region" description="Helical" evidence="1">
    <location>
        <begin position="95"/>
        <end position="118"/>
    </location>
</feature>
<keyword evidence="3" id="KW-1185">Reference proteome</keyword>
<dbReference type="EMBL" id="JACBYF010000004">
    <property type="protein sequence ID" value="NYS47201.1"/>
    <property type="molecule type" value="Genomic_DNA"/>
</dbReference>
<dbReference type="RefSeq" id="WP_179940813.1">
    <property type="nucleotide sequence ID" value="NZ_JACBYF010000004.1"/>
</dbReference>
<sequence length="131" mass="14930">MDKIDYKYSLLATLKAILVNFLIILAFAGFFPKSLYLENPFYALYGSILITLFYKFIRPVLLFISIIPIIMTMGLFVIIINSLIILLVSNILSNGFVISSFASSLGLAIFISIFNLFINSKDRKIIIKRYK</sequence>
<keyword evidence="1" id="KW-1133">Transmembrane helix</keyword>
<feature type="transmembrane region" description="Helical" evidence="1">
    <location>
        <begin position="37"/>
        <end position="54"/>
    </location>
</feature>
<proteinExistence type="predicted"/>
<reference evidence="2 3" key="1">
    <citation type="submission" date="2020-07" db="EMBL/GenBank/DDBJ databases">
        <title>MOT database genomes.</title>
        <authorList>
            <person name="Joseph S."/>
            <person name="Aduse-Opoku J."/>
            <person name="Hashim A."/>
            <person name="Wade W."/>
            <person name="Curtis M."/>
        </authorList>
    </citation>
    <scope>NUCLEOTIDE SEQUENCE [LARGE SCALE GENOMIC DNA]</scope>
    <source>
        <strain evidence="2 3">CIP 106318</strain>
    </source>
</reference>
<dbReference type="Pfam" id="PF04020">
    <property type="entry name" value="Phage_holin_4_2"/>
    <property type="match status" value="1"/>
</dbReference>
<evidence type="ECO:0000256" key="1">
    <source>
        <dbReference type="SAM" id="Phobius"/>
    </source>
</evidence>
<feature type="transmembrane region" description="Helical" evidence="1">
    <location>
        <begin position="12"/>
        <end position="31"/>
    </location>
</feature>
<dbReference type="Proteomes" id="UP000531840">
    <property type="component" value="Unassembled WGS sequence"/>
</dbReference>
<evidence type="ECO:0000313" key="2">
    <source>
        <dbReference type="EMBL" id="NYS47201.1"/>
    </source>
</evidence>
<gene>
    <name evidence="2" type="ORF">HZY85_03195</name>
</gene>
<name>A0ABX2T2F4_9BACL</name>
<comment type="caution">
    <text evidence="2">The sequence shown here is derived from an EMBL/GenBank/DDBJ whole genome shotgun (WGS) entry which is preliminary data.</text>
</comment>
<dbReference type="InterPro" id="IPR007165">
    <property type="entry name" value="Phage_holin_4_2"/>
</dbReference>
<keyword evidence="1" id="KW-0812">Transmembrane</keyword>
<protein>
    <submittedName>
        <fullName evidence="2">Phage holin family protein</fullName>
    </submittedName>
</protein>
<organism evidence="2 3">
    <name type="scientific">Gemelliphila palaticanis</name>
    <dbReference type="NCBI Taxonomy" id="81950"/>
    <lineage>
        <taxon>Bacteria</taxon>
        <taxon>Bacillati</taxon>
        <taxon>Bacillota</taxon>
        <taxon>Bacilli</taxon>
        <taxon>Bacillales</taxon>
        <taxon>Gemellaceae</taxon>
        <taxon>Gemelliphila</taxon>
    </lineage>
</organism>
<accession>A0ABX2T2F4</accession>